<keyword evidence="10" id="KW-1185">Reference proteome</keyword>
<keyword evidence="6" id="KW-0406">Ion transport</keyword>
<proteinExistence type="inferred from homology"/>
<evidence type="ECO:0000256" key="1">
    <source>
        <dbReference type="ARBA" id="ARBA00004141"/>
    </source>
</evidence>
<feature type="transmembrane region" description="Helical" evidence="8">
    <location>
        <begin position="379"/>
        <end position="399"/>
    </location>
</feature>
<feature type="transmembrane region" description="Helical" evidence="8">
    <location>
        <begin position="268"/>
        <end position="296"/>
    </location>
</feature>
<accession>A0A7J7LGQ9</accession>
<feature type="transmembrane region" description="Helical" evidence="8">
    <location>
        <begin position="119"/>
        <end position="139"/>
    </location>
</feature>
<keyword evidence="3" id="KW-0813">Transport</keyword>
<dbReference type="InterPro" id="IPR003445">
    <property type="entry name" value="Cat_transpt"/>
</dbReference>
<feature type="transmembrane region" description="Helical" evidence="8">
    <location>
        <begin position="316"/>
        <end position="343"/>
    </location>
</feature>
<feature type="transmembrane region" description="Helical" evidence="8">
    <location>
        <begin position="500"/>
        <end position="521"/>
    </location>
</feature>
<feature type="transmembrane region" description="Helical" evidence="8">
    <location>
        <begin position="462"/>
        <end position="480"/>
    </location>
</feature>
<reference evidence="9 10" key="1">
    <citation type="journal article" date="2020" name="IScience">
        <title>Genome Sequencing of the Endangered Kingdonia uniflora (Circaeasteraceae, Ranunculales) Reveals Potential Mechanisms of Evolutionary Specialization.</title>
        <authorList>
            <person name="Sun Y."/>
            <person name="Deng T."/>
            <person name="Zhang A."/>
            <person name="Moore M.J."/>
            <person name="Landis J.B."/>
            <person name="Lin N."/>
            <person name="Zhang H."/>
            <person name="Zhang X."/>
            <person name="Huang J."/>
            <person name="Zhang X."/>
            <person name="Sun H."/>
            <person name="Wang H."/>
        </authorList>
    </citation>
    <scope>NUCLEOTIDE SEQUENCE [LARGE SCALE GENOMIC DNA]</scope>
    <source>
        <strain evidence="9">TB1705</strain>
        <tissue evidence="9">Leaf</tissue>
    </source>
</reference>
<feature type="transmembrane region" description="Helical" evidence="8">
    <location>
        <begin position="58"/>
        <end position="79"/>
    </location>
</feature>
<organism evidence="9 10">
    <name type="scientific">Kingdonia uniflora</name>
    <dbReference type="NCBI Taxonomy" id="39325"/>
    <lineage>
        <taxon>Eukaryota</taxon>
        <taxon>Viridiplantae</taxon>
        <taxon>Streptophyta</taxon>
        <taxon>Embryophyta</taxon>
        <taxon>Tracheophyta</taxon>
        <taxon>Spermatophyta</taxon>
        <taxon>Magnoliopsida</taxon>
        <taxon>Ranunculales</taxon>
        <taxon>Circaeasteraceae</taxon>
        <taxon>Kingdonia</taxon>
    </lineage>
</organism>
<keyword evidence="7 8" id="KW-0472">Membrane</keyword>
<evidence type="ECO:0000256" key="6">
    <source>
        <dbReference type="ARBA" id="ARBA00023065"/>
    </source>
</evidence>
<comment type="similarity">
    <text evidence="2">Belongs to the TrkH potassium transport family. HKT (TC 2.A.38.3) subfamily.</text>
</comment>
<dbReference type="AlphaFoldDB" id="A0A7J7LGQ9"/>
<evidence type="ECO:0000256" key="3">
    <source>
        <dbReference type="ARBA" id="ARBA00022448"/>
    </source>
</evidence>
<dbReference type="OrthoDB" id="9999863at2759"/>
<evidence type="ECO:0000256" key="7">
    <source>
        <dbReference type="ARBA" id="ARBA00023136"/>
    </source>
</evidence>
<dbReference type="GO" id="GO:0030001">
    <property type="term" value="P:metal ion transport"/>
    <property type="evidence" value="ECO:0007669"/>
    <property type="project" value="UniProtKB-ARBA"/>
</dbReference>
<comment type="subcellular location">
    <subcellularLocation>
        <location evidence="1">Membrane</location>
        <topology evidence="1">Multi-pass membrane protein</topology>
    </subcellularLocation>
</comment>
<comment type="caution">
    <text evidence="9">The sequence shown here is derived from an EMBL/GenBank/DDBJ whole genome shotgun (WGS) entry which is preliminary data.</text>
</comment>
<name>A0A7J7LGQ9_9MAGN</name>
<dbReference type="InterPro" id="IPR051143">
    <property type="entry name" value="TrkH_K-transport"/>
</dbReference>
<evidence type="ECO:0000256" key="5">
    <source>
        <dbReference type="ARBA" id="ARBA00022989"/>
    </source>
</evidence>
<evidence type="ECO:0000256" key="2">
    <source>
        <dbReference type="ARBA" id="ARBA00010864"/>
    </source>
</evidence>
<feature type="transmembrane region" description="Helical" evidence="8">
    <location>
        <begin position="233"/>
        <end position="256"/>
    </location>
</feature>
<feature type="transmembrane region" description="Helical" evidence="8">
    <location>
        <begin position="91"/>
        <end position="107"/>
    </location>
</feature>
<feature type="transmembrane region" description="Helical" evidence="8">
    <location>
        <begin position="432"/>
        <end position="450"/>
    </location>
</feature>
<dbReference type="PANTHER" id="PTHR31064">
    <property type="entry name" value="POTASSIUM TRANSPORT PROTEIN DDB_G0292412-RELATED"/>
    <property type="match status" value="1"/>
</dbReference>
<evidence type="ECO:0000313" key="9">
    <source>
        <dbReference type="EMBL" id="KAF6141772.1"/>
    </source>
</evidence>
<gene>
    <name evidence="9" type="ORF">GIB67_027950</name>
</gene>
<feature type="transmembrane region" description="Helical" evidence="8">
    <location>
        <begin position="195"/>
        <end position="221"/>
    </location>
</feature>
<keyword evidence="4 8" id="KW-0812">Transmembrane</keyword>
<evidence type="ECO:0000256" key="4">
    <source>
        <dbReference type="ARBA" id="ARBA00022692"/>
    </source>
</evidence>
<dbReference type="PANTHER" id="PTHR31064:SF30">
    <property type="entry name" value="HIGH-AFFINITY POTASSIUM TRANSPORT PROTEIN-RELATED"/>
    <property type="match status" value="1"/>
</dbReference>
<feature type="non-terminal residue" evidence="9">
    <location>
        <position position="1"/>
    </location>
</feature>
<dbReference type="Proteomes" id="UP000541444">
    <property type="component" value="Unassembled WGS sequence"/>
</dbReference>
<dbReference type="GO" id="GO:0008324">
    <property type="term" value="F:monoatomic cation transmembrane transporter activity"/>
    <property type="evidence" value="ECO:0007669"/>
    <property type="project" value="InterPro"/>
</dbReference>
<sequence>ALHGNPPYINTLEEPKKTFSNQILILFSKSEKMVRTGKSFGGHLACLYSYLVFHLNPFWIQLFYFITVSFVGFLVLIVMDTRTNSFNPSNFNTFFMSVSASTVSSMSTVEMEVFSNAQLIVLTILMFVGGEVFTSLLGLQLAKTKLRRSDKIDNNPTSPVDHIELGYVNTNLDFENKNLDQVIVREDLKNNSYRYLVFVVLGFLLVTIVGGLIFVTMYLIFVPSASEVLQSKGLKLGTFSVFTVVSTFTNCGFVPTNENMIVFKNNSGLLLLLIPQVLFGNTLYPSCLRLVIWSLARFTKKPEFGYMLENTREMGYTHLFSGLHSWLLVVTVFGFILVQFILFCSLEWSSGSLDGLNSYEKVVGALFQTVNSRHTGESIVDISIISPAILVLFVVMMYLPPYTSFLPIKDDVESLRSFDEKKKGKAKLIENILFSHLGYLVIFIILICITERKKMKDDPINFSILNIVIEVISGYGNVGFTTGYSCKKQLNADSFCKDAWYGFVGRWGNGGKLILIVVMYFGRLKKFNMQGGRAWKLL</sequence>
<evidence type="ECO:0000313" key="10">
    <source>
        <dbReference type="Proteomes" id="UP000541444"/>
    </source>
</evidence>
<dbReference type="Pfam" id="PF02386">
    <property type="entry name" value="TrkH"/>
    <property type="match status" value="1"/>
</dbReference>
<protein>
    <submittedName>
        <fullName evidence="9">Uncharacterized protein</fullName>
    </submittedName>
</protein>
<keyword evidence="5 8" id="KW-1133">Transmembrane helix</keyword>
<dbReference type="EMBL" id="JACGCM010002299">
    <property type="protein sequence ID" value="KAF6141772.1"/>
    <property type="molecule type" value="Genomic_DNA"/>
</dbReference>
<evidence type="ECO:0000256" key="8">
    <source>
        <dbReference type="SAM" id="Phobius"/>
    </source>
</evidence>
<dbReference type="GO" id="GO:0005886">
    <property type="term" value="C:plasma membrane"/>
    <property type="evidence" value="ECO:0007669"/>
    <property type="project" value="TreeGrafter"/>
</dbReference>